<dbReference type="InterPro" id="IPR043502">
    <property type="entry name" value="DNA/RNA_pol_sf"/>
</dbReference>
<dbReference type="InterPro" id="IPR012337">
    <property type="entry name" value="RNaseH-like_sf"/>
</dbReference>
<evidence type="ECO:0000259" key="1">
    <source>
        <dbReference type="PROSITE" id="PS50994"/>
    </source>
</evidence>
<dbReference type="OrthoDB" id="8046937at2759"/>
<feature type="domain" description="Integrase catalytic" evidence="1">
    <location>
        <begin position="605"/>
        <end position="792"/>
    </location>
</feature>
<dbReference type="PROSITE" id="PS50994">
    <property type="entry name" value="INTEGRASE"/>
    <property type="match status" value="1"/>
</dbReference>
<gene>
    <name evidence="2" type="ORF">SKAU_G00136290</name>
</gene>
<dbReference type="Pfam" id="PF18701">
    <property type="entry name" value="DUF5641"/>
    <property type="match status" value="1"/>
</dbReference>
<evidence type="ECO:0000313" key="2">
    <source>
        <dbReference type="EMBL" id="KAJ8364798.1"/>
    </source>
</evidence>
<dbReference type="SUPFAM" id="SSF56672">
    <property type="entry name" value="DNA/RNA polymerases"/>
    <property type="match status" value="1"/>
</dbReference>
<dbReference type="Gene3D" id="3.30.420.10">
    <property type="entry name" value="Ribonuclease H-like superfamily/Ribonuclease H"/>
    <property type="match status" value="1"/>
</dbReference>
<dbReference type="Gene3D" id="1.10.340.70">
    <property type="match status" value="1"/>
</dbReference>
<dbReference type="Proteomes" id="UP001152622">
    <property type="component" value="Chromosome 4"/>
</dbReference>
<dbReference type="EMBL" id="JAINUF010000004">
    <property type="protein sequence ID" value="KAJ8364798.1"/>
    <property type="molecule type" value="Genomic_DNA"/>
</dbReference>
<dbReference type="SUPFAM" id="SSF53098">
    <property type="entry name" value="Ribonuclease H-like"/>
    <property type="match status" value="1"/>
</dbReference>
<dbReference type="PANTHER" id="PTHR47331:SF1">
    <property type="entry name" value="GAG-LIKE PROTEIN"/>
    <property type="match status" value="1"/>
</dbReference>
<reference evidence="2" key="1">
    <citation type="journal article" date="2023" name="Science">
        <title>Genome structures resolve the early diversification of teleost fishes.</title>
        <authorList>
            <person name="Parey E."/>
            <person name="Louis A."/>
            <person name="Montfort J."/>
            <person name="Bouchez O."/>
            <person name="Roques C."/>
            <person name="Iampietro C."/>
            <person name="Lluch J."/>
            <person name="Castinel A."/>
            <person name="Donnadieu C."/>
            <person name="Desvignes T."/>
            <person name="Floi Bucao C."/>
            <person name="Jouanno E."/>
            <person name="Wen M."/>
            <person name="Mejri S."/>
            <person name="Dirks R."/>
            <person name="Jansen H."/>
            <person name="Henkel C."/>
            <person name="Chen W.J."/>
            <person name="Zahm M."/>
            <person name="Cabau C."/>
            <person name="Klopp C."/>
            <person name="Thompson A.W."/>
            <person name="Robinson-Rechavi M."/>
            <person name="Braasch I."/>
            <person name="Lecointre G."/>
            <person name="Bobe J."/>
            <person name="Postlethwait J.H."/>
            <person name="Berthelot C."/>
            <person name="Roest Crollius H."/>
            <person name="Guiguen Y."/>
        </authorList>
    </citation>
    <scope>NUCLEOTIDE SEQUENCE</scope>
    <source>
        <strain evidence="2">WJC10195</strain>
    </source>
</reference>
<keyword evidence="3" id="KW-1185">Reference proteome</keyword>
<protein>
    <recommendedName>
        <fullName evidence="1">Integrase catalytic domain-containing protein</fullName>
    </recommendedName>
</protein>
<dbReference type="AlphaFoldDB" id="A0A9Q1FRL0"/>
<comment type="caution">
    <text evidence="2">The sequence shown here is derived from an EMBL/GenBank/DDBJ whole genome shotgun (WGS) entry which is preliminary data.</text>
</comment>
<dbReference type="InterPro" id="IPR008042">
    <property type="entry name" value="Retrotrans_Pao"/>
</dbReference>
<dbReference type="PANTHER" id="PTHR47331">
    <property type="entry name" value="PHD-TYPE DOMAIN-CONTAINING PROTEIN"/>
    <property type="match status" value="1"/>
</dbReference>
<organism evidence="2 3">
    <name type="scientific">Synaphobranchus kaupii</name>
    <name type="common">Kaup's arrowtooth eel</name>
    <dbReference type="NCBI Taxonomy" id="118154"/>
    <lineage>
        <taxon>Eukaryota</taxon>
        <taxon>Metazoa</taxon>
        <taxon>Chordata</taxon>
        <taxon>Craniata</taxon>
        <taxon>Vertebrata</taxon>
        <taxon>Euteleostomi</taxon>
        <taxon>Actinopterygii</taxon>
        <taxon>Neopterygii</taxon>
        <taxon>Teleostei</taxon>
        <taxon>Anguilliformes</taxon>
        <taxon>Synaphobranchidae</taxon>
        <taxon>Synaphobranchus</taxon>
    </lineage>
</organism>
<dbReference type="InterPro" id="IPR041588">
    <property type="entry name" value="Integrase_H2C2"/>
</dbReference>
<sequence length="907" mass="103613">MNTLFGVLLRFRQEPVAVMGDIEGMFHQVRIPTDDVDFLRFLWWPGGDTNQPLVEFRMTVHLFGAVSSPSCANFALKRTADDNEGKEERAKEVKDLDLDKDKLPVERALGMRWDIQSDAFFFMITPNQQADSRRSILSVLNSVYDPLGFLAPVMLTGKGILQELCKLHCGWDEEVPTAFAEKWKEWLKDLDLISNLKIKRCFKPPNYEVSRVQLHHFCDASERGYGTVSYLKLTSSSGVPHVAFVMGKARVAPLKVVTIPRLELATAVLAARIDRMLKRELELTLTDSVFWTDSTSVLKYILNDTRRFQTYVANRVANIRDLTHKSQWHHINTALNPADSASRGMKTETYLRDGHWLQGPEFLMQPETDWPMLPRVPLVISDSDPEVKKAAVSFATTALQNQCPLTDFIEHFSSWDKLIRSAAWLLKFKGTLKHLSLQRKAGHSLYTSVKSDLAGQKLSVKDLAEAEESLVSYIQQQSFRDEVTSLEKSQPVKRSSRICKLDPILQNGTLRVGGSLSKLAMPEETKHPAILPNDNHFSRLLLNHTHTLVGHCGRNQMLSKLRRKYWIIKANSAARKITRDCVLCRRWHGTAMKQKMADLPLSLITPDLPPFTHTGLDYFGPIEVKRGRSRVKRYGALFTCLASRAVHLEMAYSLDTDSCISALRRFICRRGQVKEIVSDNGTNFVGTERELREALAHLNLNKIQHSMQAEGIKWTFNPPYGSHHGGVWERLIRIVKKILYSITKEQTLDDESLQTALCEVEAIINDRPITVVSEDAKDPEPLTPNHLLQMKGMPSLPPGLFEKSDSYSRRRWKQVQYISDLFWKRWTREYLPLMQERQKWNEIQGNLKPGDIVLIIDESSPRNSWPMGRIADTFPDKKGHVRRVKVKTQNGTLDRPITKLCLLKDMT</sequence>
<dbReference type="InterPro" id="IPR040676">
    <property type="entry name" value="DUF5641"/>
</dbReference>
<dbReference type="InterPro" id="IPR001584">
    <property type="entry name" value="Integrase_cat-core"/>
</dbReference>
<accession>A0A9Q1FRL0</accession>
<proteinExistence type="predicted"/>
<dbReference type="Pfam" id="PF17921">
    <property type="entry name" value="Integrase_H2C2"/>
    <property type="match status" value="1"/>
</dbReference>
<dbReference type="Pfam" id="PF05380">
    <property type="entry name" value="Peptidase_A17"/>
    <property type="match status" value="1"/>
</dbReference>
<evidence type="ECO:0000313" key="3">
    <source>
        <dbReference type="Proteomes" id="UP001152622"/>
    </source>
</evidence>
<dbReference type="InterPro" id="IPR036397">
    <property type="entry name" value="RNaseH_sf"/>
</dbReference>
<dbReference type="GO" id="GO:0015074">
    <property type="term" value="P:DNA integration"/>
    <property type="evidence" value="ECO:0007669"/>
    <property type="project" value="InterPro"/>
</dbReference>
<dbReference type="GO" id="GO:0003676">
    <property type="term" value="F:nucleic acid binding"/>
    <property type="evidence" value="ECO:0007669"/>
    <property type="project" value="InterPro"/>
</dbReference>
<name>A0A9Q1FRL0_SYNKA</name>